<gene>
    <name evidence="4" type="ORF">SI7747_13015943</name>
    <name evidence="5" type="ORF">SI8410_13017186</name>
</gene>
<dbReference type="EMBL" id="LR743600">
    <property type="protein sequence ID" value="CAA2630297.1"/>
    <property type="molecule type" value="Genomic_DNA"/>
</dbReference>
<protein>
    <submittedName>
        <fullName evidence="5">Uncharacterized protein</fullName>
    </submittedName>
</protein>
<dbReference type="EMBL" id="LR746276">
    <property type="protein sequence ID" value="CAA7406508.1"/>
    <property type="molecule type" value="Genomic_DNA"/>
</dbReference>
<evidence type="ECO:0000313" key="4">
    <source>
        <dbReference type="EMBL" id="CAA2630297.1"/>
    </source>
</evidence>
<keyword evidence="3" id="KW-1133">Transmembrane helix</keyword>
<keyword evidence="1" id="KW-0175">Coiled coil</keyword>
<sequence length="469" mass="52453">MAAAVVAEKEAAEQPPGILVASTAAESPEKLLSAYIGVSFAVFLGLLPRAAISHLPSLQARNRALSMKLLQAEEQLRQMRSRRQEDSKANARVVEIFASHRNAWQQEEMRLVAQIESASEEIDALRKKVAEMEASEAELRAEADRLRREVGERDEVIDFMSRKVEDGCGEEDFAEKEVEIGAYGNEVGGDFGRNFEDSRGGLGSYHPSEFSTMGKSRTSEGRNPVPDVCFYEKSGNFEEASGLYSEHHGFTSDLLSSASKTWTERSNCYQDFHYESLGSLYSPKTFVARRESPWKVDSESTGVSAKLKLLERELANLEQLSSGDASKIPSSMRKQAKRYQSLAAKVDDLCRRMQVSDPGEPTLGQEFRTQRQTEFLLEVFHLQQRAAETRQKLTALQTETARGSGAEEFSGQGKLSTRKSMDSIRTNFKEIQRSLEVWLARIMGDLEGILARNGVSRVKDYCISRYPVV</sequence>
<dbReference type="OrthoDB" id="751422at2759"/>
<keyword evidence="3" id="KW-0472">Membrane</keyword>
<dbReference type="AlphaFoldDB" id="A0A7I8LB46"/>
<name>A0A7I8LB46_SPIIN</name>
<dbReference type="Proteomes" id="UP000663760">
    <property type="component" value="Chromosome 13"/>
</dbReference>
<accession>A0A7I8LB46</accession>
<feature type="transmembrane region" description="Helical" evidence="3">
    <location>
        <begin position="32"/>
        <end position="52"/>
    </location>
</feature>
<evidence type="ECO:0000256" key="2">
    <source>
        <dbReference type="SAM" id="MobiDB-lite"/>
    </source>
</evidence>
<evidence type="ECO:0000256" key="3">
    <source>
        <dbReference type="SAM" id="Phobius"/>
    </source>
</evidence>
<dbReference type="PANTHER" id="PTHR47747">
    <property type="entry name" value="RIBONUCLEASE P PROTEIN SUBUNIT P38-LIKE PROTEIN"/>
    <property type="match status" value="1"/>
</dbReference>
<keyword evidence="6" id="KW-1185">Reference proteome</keyword>
<organism evidence="5 6">
    <name type="scientific">Spirodela intermedia</name>
    <name type="common">Intermediate duckweed</name>
    <dbReference type="NCBI Taxonomy" id="51605"/>
    <lineage>
        <taxon>Eukaryota</taxon>
        <taxon>Viridiplantae</taxon>
        <taxon>Streptophyta</taxon>
        <taxon>Embryophyta</taxon>
        <taxon>Tracheophyta</taxon>
        <taxon>Spermatophyta</taxon>
        <taxon>Magnoliopsida</taxon>
        <taxon>Liliopsida</taxon>
        <taxon>Araceae</taxon>
        <taxon>Lemnoideae</taxon>
        <taxon>Spirodela</taxon>
    </lineage>
</organism>
<evidence type="ECO:0000313" key="5">
    <source>
        <dbReference type="EMBL" id="CAA7406508.1"/>
    </source>
</evidence>
<feature type="region of interest" description="Disordered" evidence="2">
    <location>
        <begin position="202"/>
        <end position="222"/>
    </location>
</feature>
<evidence type="ECO:0000313" key="6">
    <source>
        <dbReference type="Proteomes" id="UP000663760"/>
    </source>
</evidence>
<dbReference type="PANTHER" id="PTHR47747:SF3">
    <property type="entry name" value="OS03G0853600 PROTEIN"/>
    <property type="match status" value="1"/>
</dbReference>
<feature type="coiled-coil region" evidence="1">
    <location>
        <begin position="55"/>
        <end position="149"/>
    </location>
</feature>
<proteinExistence type="predicted"/>
<reference evidence="5" key="1">
    <citation type="submission" date="2020-02" db="EMBL/GenBank/DDBJ databases">
        <authorList>
            <person name="Scholz U."/>
            <person name="Mascher M."/>
            <person name="Fiebig A."/>
        </authorList>
    </citation>
    <scope>NUCLEOTIDE SEQUENCE</scope>
</reference>
<evidence type="ECO:0000256" key="1">
    <source>
        <dbReference type="SAM" id="Coils"/>
    </source>
</evidence>
<keyword evidence="3" id="KW-0812">Transmembrane</keyword>